<feature type="domain" description="Peptidoglycan binding-like" evidence="2">
    <location>
        <begin position="76"/>
        <end position="116"/>
    </location>
</feature>
<dbReference type="Pfam" id="PF01471">
    <property type="entry name" value="PG_binding_1"/>
    <property type="match status" value="1"/>
</dbReference>
<protein>
    <recommendedName>
        <fullName evidence="2">Peptidoglycan binding-like domain-containing protein</fullName>
    </recommendedName>
</protein>
<evidence type="ECO:0000313" key="4">
    <source>
        <dbReference type="Proteomes" id="UP000176222"/>
    </source>
</evidence>
<proteinExistence type="predicted"/>
<evidence type="ECO:0000313" key="3">
    <source>
        <dbReference type="EMBL" id="OHA57959.1"/>
    </source>
</evidence>
<dbReference type="InterPro" id="IPR036365">
    <property type="entry name" value="PGBD-like_sf"/>
</dbReference>
<feature type="signal peptide" evidence="1">
    <location>
        <begin position="1"/>
        <end position="25"/>
    </location>
</feature>
<dbReference type="InterPro" id="IPR036366">
    <property type="entry name" value="PGBDSf"/>
</dbReference>
<dbReference type="EMBL" id="MHTH01000019">
    <property type="protein sequence ID" value="OHA57959.1"/>
    <property type="molecule type" value="Genomic_DNA"/>
</dbReference>
<reference evidence="3 4" key="1">
    <citation type="journal article" date="2016" name="Nat. Commun.">
        <title>Thousands of microbial genomes shed light on interconnected biogeochemical processes in an aquifer system.</title>
        <authorList>
            <person name="Anantharaman K."/>
            <person name="Brown C.T."/>
            <person name="Hug L.A."/>
            <person name="Sharon I."/>
            <person name="Castelle C.J."/>
            <person name="Probst A.J."/>
            <person name="Thomas B.C."/>
            <person name="Singh A."/>
            <person name="Wilkins M.J."/>
            <person name="Karaoz U."/>
            <person name="Brodie E.L."/>
            <person name="Williams K.H."/>
            <person name="Hubbard S.S."/>
            <person name="Banfield J.F."/>
        </authorList>
    </citation>
    <scope>NUCLEOTIDE SEQUENCE [LARGE SCALE GENOMIC DNA]</scope>
</reference>
<dbReference type="Gene3D" id="1.10.101.10">
    <property type="entry name" value="PGBD-like superfamily/PGBD"/>
    <property type="match status" value="1"/>
</dbReference>
<dbReference type="AlphaFoldDB" id="A0A1G2QCX6"/>
<organism evidence="3 4">
    <name type="scientific">Candidatus Vogelbacteria bacterium RIFOXYB1_FULL_42_16</name>
    <dbReference type="NCBI Taxonomy" id="1802436"/>
    <lineage>
        <taxon>Bacteria</taxon>
        <taxon>Candidatus Vogeliibacteriota</taxon>
    </lineage>
</organism>
<comment type="caution">
    <text evidence="3">The sequence shown here is derived from an EMBL/GenBank/DDBJ whole genome shotgun (WGS) entry which is preliminary data.</text>
</comment>
<dbReference type="Proteomes" id="UP000176222">
    <property type="component" value="Unassembled WGS sequence"/>
</dbReference>
<name>A0A1G2QCX6_9BACT</name>
<dbReference type="InterPro" id="IPR002477">
    <property type="entry name" value="Peptidoglycan-bd-like"/>
</dbReference>
<dbReference type="InterPro" id="IPR013783">
    <property type="entry name" value="Ig-like_fold"/>
</dbReference>
<dbReference type="Gene3D" id="2.60.40.10">
    <property type="entry name" value="Immunoglobulins"/>
    <property type="match status" value="2"/>
</dbReference>
<dbReference type="STRING" id="1802436.A2370_01015"/>
<sequence>MSKFKYLLGLTLLMSLVLIPVTSQAVSMQDLLNQIAKLTAELNFYRRGSITPVVPACTFVHDLSLGDGEEGDGLSKEVSALQKVLIKGGYLNIKNPTGWFGKMTQVAVKKWQGANIPSVPATGAIGENDRNFLCGSITPVEPPVVGKAPWINTVYHINESLMYRIEGERLENSKVYFDGSSVDTAHVSSRMINFWPPNNIGNGTYPVYVKNSYGKSNTVYLTIGNNSGITINSVSGPNSLSVGQTGTWKVSATAPAGTNLTYSVDWGERISYPAVATAVKSAISQTSTFTHSYSQAGTYTIKFKVSAPNTSCPPCPVGMFCATCVAVDNSAQTSLTVVVGGDNNADISSSRILNSNGFINGRKQIDEHSYAYISDVILADIDNDGFKEGLATYTSCGASCGKSIWAFKLLGGRVLFVELSDSMVAGAAQNINSVSSSDGLVIVVETDHTRGKRTLKYKVTLAGSVLNAEKISQVINIPPEQIVI</sequence>
<dbReference type="SUPFAM" id="SSF47090">
    <property type="entry name" value="PGBD-like"/>
    <property type="match status" value="1"/>
</dbReference>
<evidence type="ECO:0000256" key="1">
    <source>
        <dbReference type="SAM" id="SignalP"/>
    </source>
</evidence>
<gene>
    <name evidence="3" type="ORF">A2370_01015</name>
</gene>
<evidence type="ECO:0000259" key="2">
    <source>
        <dbReference type="Pfam" id="PF01471"/>
    </source>
</evidence>
<keyword evidence="1" id="KW-0732">Signal</keyword>
<feature type="chain" id="PRO_5009584078" description="Peptidoglycan binding-like domain-containing protein" evidence="1">
    <location>
        <begin position="26"/>
        <end position="484"/>
    </location>
</feature>
<accession>A0A1G2QCX6</accession>